<dbReference type="OrthoDB" id="2322499at2759"/>
<dbReference type="EMBL" id="CAMKVN010001465">
    <property type="protein sequence ID" value="CAI2176162.1"/>
    <property type="molecule type" value="Genomic_DNA"/>
</dbReference>
<organism evidence="2 3">
    <name type="scientific">Funneliformis geosporum</name>
    <dbReference type="NCBI Taxonomy" id="1117311"/>
    <lineage>
        <taxon>Eukaryota</taxon>
        <taxon>Fungi</taxon>
        <taxon>Fungi incertae sedis</taxon>
        <taxon>Mucoromycota</taxon>
        <taxon>Glomeromycotina</taxon>
        <taxon>Glomeromycetes</taxon>
        <taxon>Glomerales</taxon>
        <taxon>Glomeraceae</taxon>
        <taxon>Funneliformis</taxon>
    </lineage>
</organism>
<keyword evidence="3" id="KW-1185">Reference proteome</keyword>
<dbReference type="AlphaFoldDB" id="A0A9W4SPT6"/>
<accession>A0A9W4SPT6</accession>
<evidence type="ECO:0000313" key="3">
    <source>
        <dbReference type="Proteomes" id="UP001153678"/>
    </source>
</evidence>
<sequence length="208" mass="25096">QISKKSRLQFLPNDKFPPKGMNEKRYIELLMGQGCQICMFSKNCKVFWEFGIRCCLNCFKDKTLKVDLIKSYLSQYPHEILDIIPYFKGLEMKYYWMGQLSFELYQYLLSFSKNDLTNLHYWLDYKKNMFDSVMEYAELPHSSLYFLYFYLHLHSKRLIASNITEYLSCSEDGLNTKIISHYDNSKKTEKQKKDFRKHDKYQKGQNML</sequence>
<feature type="region of interest" description="Disordered" evidence="1">
    <location>
        <begin position="189"/>
        <end position="208"/>
    </location>
</feature>
<name>A0A9W4SPT6_9GLOM</name>
<protein>
    <submittedName>
        <fullName evidence="2">10530_t:CDS:1</fullName>
    </submittedName>
</protein>
<gene>
    <name evidence="2" type="ORF">FWILDA_LOCUS7451</name>
</gene>
<reference evidence="2" key="1">
    <citation type="submission" date="2022-08" db="EMBL/GenBank/DDBJ databases">
        <authorList>
            <person name="Kallberg Y."/>
            <person name="Tangrot J."/>
            <person name="Rosling A."/>
        </authorList>
    </citation>
    <scope>NUCLEOTIDE SEQUENCE</scope>
    <source>
        <strain evidence="2">Wild A</strain>
    </source>
</reference>
<feature type="non-terminal residue" evidence="2">
    <location>
        <position position="1"/>
    </location>
</feature>
<evidence type="ECO:0000313" key="2">
    <source>
        <dbReference type="EMBL" id="CAI2176162.1"/>
    </source>
</evidence>
<evidence type="ECO:0000256" key="1">
    <source>
        <dbReference type="SAM" id="MobiDB-lite"/>
    </source>
</evidence>
<comment type="caution">
    <text evidence="2">The sequence shown here is derived from an EMBL/GenBank/DDBJ whole genome shotgun (WGS) entry which is preliminary data.</text>
</comment>
<proteinExistence type="predicted"/>
<dbReference type="Proteomes" id="UP001153678">
    <property type="component" value="Unassembled WGS sequence"/>
</dbReference>